<feature type="region of interest" description="Disordered" evidence="4">
    <location>
        <begin position="1"/>
        <end position="123"/>
    </location>
</feature>
<evidence type="ECO:0000256" key="3">
    <source>
        <dbReference type="ARBA" id="ARBA00023242"/>
    </source>
</evidence>
<feature type="compositionally biased region" description="Basic and acidic residues" evidence="4">
    <location>
        <begin position="1"/>
        <end position="19"/>
    </location>
</feature>
<dbReference type="CDD" id="cd00167">
    <property type="entry name" value="SANT"/>
    <property type="match status" value="1"/>
</dbReference>
<comment type="subcellular location">
    <subcellularLocation>
        <location evidence="1">Nucleus</location>
    </subcellularLocation>
</comment>
<dbReference type="InterPro" id="IPR051651">
    <property type="entry name" value="DMTF1_DNA-bind_reg"/>
</dbReference>
<feature type="domain" description="Myb-like" evidence="5">
    <location>
        <begin position="253"/>
        <end position="325"/>
    </location>
</feature>
<keyword evidence="3" id="KW-0539">Nucleus</keyword>
<evidence type="ECO:0000256" key="4">
    <source>
        <dbReference type="SAM" id="MobiDB-lite"/>
    </source>
</evidence>
<proteinExistence type="predicted"/>
<dbReference type="PROSITE" id="PS51294">
    <property type="entry name" value="HTH_MYB"/>
    <property type="match status" value="1"/>
</dbReference>
<feature type="compositionally biased region" description="Polar residues" evidence="4">
    <location>
        <begin position="329"/>
        <end position="339"/>
    </location>
</feature>
<feature type="domain" description="HTH myb-type" evidence="6">
    <location>
        <begin position="201"/>
        <end position="254"/>
    </location>
</feature>
<gene>
    <name evidence="7" type="ORF">BJX63DRAFT_370267</name>
</gene>
<dbReference type="Proteomes" id="UP001610334">
    <property type="component" value="Unassembled WGS sequence"/>
</dbReference>
<evidence type="ECO:0000256" key="2">
    <source>
        <dbReference type="ARBA" id="ARBA00023125"/>
    </source>
</evidence>
<dbReference type="PANTHER" id="PTHR46380">
    <property type="entry name" value="CYCLIN-D-BINDING MYB-LIKE TRANSCRIPTION FACTOR 1"/>
    <property type="match status" value="1"/>
</dbReference>
<evidence type="ECO:0000256" key="1">
    <source>
        <dbReference type="ARBA" id="ARBA00004123"/>
    </source>
</evidence>
<comment type="caution">
    <text evidence="7">The sequence shown here is derived from an EMBL/GenBank/DDBJ whole genome shotgun (WGS) entry which is preliminary data.</text>
</comment>
<evidence type="ECO:0000259" key="5">
    <source>
        <dbReference type="PROSITE" id="PS50090"/>
    </source>
</evidence>
<dbReference type="SUPFAM" id="SSF46689">
    <property type="entry name" value="Homeodomain-like"/>
    <property type="match status" value="1"/>
</dbReference>
<feature type="compositionally biased region" description="Acidic residues" evidence="4">
    <location>
        <begin position="561"/>
        <end position="578"/>
    </location>
</feature>
<dbReference type="PANTHER" id="PTHR46380:SF2">
    <property type="entry name" value="CYCLIN-D-BINDING MYB-LIKE TRANSCRIPTION FACTOR 1"/>
    <property type="match status" value="1"/>
</dbReference>
<evidence type="ECO:0000313" key="8">
    <source>
        <dbReference type="Proteomes" id="UP001610334"/>
    </source>
</evidence>
<feature type="compositionally biased region" description="Polar residues" evidence="4">
    <location>
        <begin position="30"/>
        <end position="40"/>
    </location>
</feature>
<evidence type="ECO:0000259" key="6">
    <source>
        <dbReference type="PROSITE" id="PS51294"/>
    </source>
</evidence>
<feature type="domain" description="Myb-like" evidence="5">
    <location>
        <begin position="201"/>
        <end position="250"/>
    </location>
</feature>
<feature type="compositionally biased region" description="Basic residues" evidence="4">
    <location>
        <begin position="379"/>
        <end position="389"/>
    </location>
</feature>
<sequence length="610" mass="67997">MDQPKDKSQDPRGKDNFQDKRKRAKVDSTMAPTQSPNDHSPQPKRKRLVDSLEEKSTSQPSRSAKPGASKSRDKPSRTQDSQAIEPRPRTPKKVLQSDAKRNPASIAAPINIKKPRSNPKGAVGQFRPEEVEALESFKLDFCNTNNCSTVTFDQMVQHGRQEIFPGQRWISKKAFWKSVFEILPDRDQRSVLRFMKRHFQASDLKSHVWTDEQDAELVVLIKQHGTKYALVAEMLGRSSDDVVQRWKNRLEHQDKMKTGPWSNDELDALQSALTLAWTRSKDKGLDVGENIYEMAESLISWGQVSKSMGHVRSRQQCADKWRRVKKRLNSGSQPNSRSATPAIFRQPKSAEYVESDGDDSDEQEGGVDSQQKGSTSVQRAKKSPTKKKQQPREESSSKRQSGSGSEPDSDPRGDAEGDSSSASESDSEEEQTTAKISKSGSSLKDRSSLKSKGKPLSGKKPQPDSSSVSGAEENESGESTTDESSDSSSEESGSTDDSESDSESEGSSAEPATRDAQNTTKRKRESATQDDEMETEMPAKIIKNEPTSDGESEDDQKNDKEDEEESDEESDVDDDDVESGPYHKAQKDVWFTSKVKTELSEDVPIRKREP</sequence>
<dbReference type="Gene3D" id="1.10.10.60">
    <property type="entry name" value="Homeodomain-like"/>
    <property type="match status" value="2"/>
</dbReference>
<feature type="region of interest" description="Disordered" evidence="4">
    <location>
        <begin position="326"/>
        <end position="588"/>
    </location>
</feature>
<keyword evidence="8" id="KW-1185">Reference proteome</keyword>
<dbReference type="InterPro" id="IPR001005">
    <property type="entry name" value="SANT/Myb"/>
</dbReference>
<protein>
    <submittedName>
        <fullName evidence="7">Uncharacterized protein</fullName>
    </submittedName>
</protein>
<feature type="compositionally biased region" description="Acidic residues" evidence="4">
    <location>
        <begin position="472"/>
        <end position="504"/>
    </location>
</feature>
<reference evidence="7 8" key="1">
    <citation type="submission" date="2024-07" db="EMBL/GenBank/DDBJ databases">
        <title>Section-level genome sequencing and comparative genomics of Aspergillus sections Usti and Cavernicolus.</title>
        <authorList>
            <consortium name="Lawrence Berkeley National Laboratory"/>
            <person name="Nybo J.L."/>
            <person name="Vesth T.C."/>
            <person name="Theobald S."/>
            <person name="Frisvad J.C."/>
            <person name="Larsen T.O."/>
            <person name="Kjaerboelling I."/>
            <person name="Rothschild-Mancinelli K."/>
            <person name="Lyhne E.K."/>
            <person name="Kogle M.E."/>
            <person name="Barry K."/>
            <person name="Clum A."/>
            <person name="Na H."/>
            <person name="Ledsgaard L."/>
            <person name="Lin J."/>
            <person name="Lipzen A."/>
            <person name="Kuo A."/>
            <person name="Riley R."/>
            <person name="Mondo S."/>
            <person name="Labutti K."/>
            <person name="Haridas S."/>
            <person name="Pangalinan J."/>
            <person name="Salamov A.A."/>
            <person name="Simmons B.A."/>
            <person name="Magnuson J.K."/>
            <person name="Chen J."/>
            <person name="Drula E."/>
            <person name="Henrissat B."/>
            <person name="Wiebenga A."/>
            <person name="Lubbers R.J."/>
            <person name="Gomes A.C."/>
            <person name="Makela M.R."/>
            <person name="Stajich J."/>
            <person name="Grigoriev I.V."/>
            <person name="Mortensen U.H."/>
            <person name="De Vries R.P."/>
            <person name="Baker S.E."/>
            <person name="Andersen M.R."/>
        </authorList>
    </citation>
    <scope>NUCLEOTIDE SEQUENCE [LARGE SCALE GENOMIC DNA]</scope>
    <source>
        <strain evidence="7 8">CBS 588.65</strain>
    </source>
</reference>
<dbReference type="SMART" id="SM00717">
    <property type="entry name" value="SANT"/>
    <property type="match status" value="2"/>
</dbReference>
<keyword evidence="2" id="KW-0238">DNA-binding</keyword>
<evidence type="ECO:0000313" key="7">
    <source>
        <dbReference type="EMBL" id="KAL2809186.1"/>
    </source>
</evidence>
<dbReference type="InterPro" id="IPR017930">
    <property type="entry name" value="Myb_dom"/>
</dbReference>
<dbReference type="EMBL" id="JBFXLT010000094">
    <property type="protein sequence ID" value="KAL2809186.1"/>
    <property type="molecule type" value="Genomic_DNA"/>
</dbReference>
<organism evidence="7 8">
    <name type="scientific">Aspergillus granulosus</name>
    <dbReference type="NCBI Taxonomy" id="176169"/>
    <lineage>
        <taxon>Eukaryota</taxon>
        <taxon>Fungi</taxon>
        <taxon>Dikarya</taxon>
        <taxon>Ascomycota</taxon>
        <taxon>Pezizomycotina</taxon>
        <taxon>Eurotiomycetes</taxon>
        <taxon>Eurotiomycetidae</taxon>
        <taxon>Eurotiales</taxon>
        <taxon>Aspergillaceae</taxon>
        <taxon>Aspergillus</taxon>
        <taxon>Aspergillus subgen. Nidulantes</taxon>
    </lineage>
</organism>
<name>A0ABR4H1A9_9EURO</name>
<feature type="compositionally biased region" description="Acidic residues" evidence="4">
    <location>
        <begin position="353"/>
        <end position="365"/>
    </location>
</feature>
<accession>A0ABR4H1A9</accession>
<dbReference type="PROSITE" id="PS50090">
    <property type="entry name" value="MYB_LIKE"/>
    <property type="match status" value="2"/>
</dbReference>
<dbReference type="InterPro" id="IPR009057">
    <property type="entry name" value="Homeodomain-like_sf"/>
</dbReference>
<dbReference type="Pfam" id="PF13921">
    <property type="entry name" value="Myb_DNA-bind_6"/>
    <property type="match status" value="1"/>
</dbReference>